<dbReference type="PANTHER" id="PTHR30146:SF148">
    <property type="entry name" value="HTH-TYPE TRANSCRIPTIONAL REPRESSOR PURR-RELATED"/>
    <property type="match status" value="1"/>
</dbReference>
<dbReference type="PRINTS" id="PR00036">
    <property type="entry name" value="HTHLACI"/>
</dbReference>
<dbReference type="GO" id="GO:0000976">
    <property type="term" value="F:transcription cis-regulatory region binding"/>
    <property type="evidence" value="ECO:0007669"/>
    <property type="project" value="TreeGrafter"/>
</dbReference>
<dbReference type="Proteomes" id="UP000234789">
    <property type="component" value="Unassembled WGS sequence"/>
</dbReference>
<dbReference type="CDD" id="cd01392">
    <property type="entry name" value="HTH_LacI"/>
    <property type="match status" value="1"/>
</dbReference>
<dbReference type="SUPFAM" id="SSF53822">
    <property type="entry name" value="Periplasmic binding protein-like I"/>
    <property type="match status" value="1"/>
</dbReference>
<evidence type="ECO:0000256" key="3">
    <source>
        <dbReference type="ARBA" id="ARBA00023125"/>
    </source>
</evidence>
<proteinExistence type="predicted"/>
<dbReference type="SUPFAM" id="SSF47413">
    <property type="entry name" value="lambda repressor-like DNA-binding domains"/>
    <property type="match status" value="1"/>
</dbReference>
<dbReference type="OrthoDB" id="9775106at2"/>
<organism evidence="6 7">
    <name type="scientific">Paenibacillus pasadenensis</name>
    <dbReference type="NCBI Taxonomy" id="217090"/>
    <lineage>
        <taxon>Bacteria</taxon>
        <taxon>Bacillati</taxon>
        <taxon>Bacillota</taxon>
        <taxon>Bacilli</taxon>
        <taxon>Bacillales</taxon>
        <taxon>Paenibacillaceae</taxon>
        <taxon>Paenibacillus</taxon>
    </lineage>
</organism>
<evidence type="ECO:0000313" key="7">
    <source>
        <dbReference type="Proteomes" id="UP000234789"/>
    </source>
</evidence>
<dbReference type="Pfam" id="PF13377">
    <property type="entry name" value="Peripla_BP_3"/>
    <property type="match status" value="1"/>
</dbReference>
<feature type="domain" description="HTH lacI-type" evidence="5">
    <location>
        <begin position="2"/>
        <end position="56"/>
    </location>
</feature>
<dbReference type="PROSITE" id="PS50932">
    <property type="entry name" value="HTH_LACI_2"/>
    <property type="match status" value="1"/>
</dbReference>
<evidence type="ECO:0000256" key="1">
    <source>
        <dbReference type="ARBA" id="ARBA00022491"/>
    </source>
</evidence>
<dbReference type="Gene3D" id="1.10.260.40">
    <property type="entry name" value="lambda repressor-like DNA-binding domains"/>
    <property type="match status" value="1"/>
</dbReference>
<dbReference type="CDD" id="cd06267">
    <property type="entry name" value="PBP1_LacI_sugar_binding-like"/>
    <property type="match status" value="1"/>
</dbReference>
<keyword evidence="4" id="KW-0804">Transcription</keyword>
<dbReference type="SMART" id="SM00354">
    <property type="entry name" value="HTH_LACI"/>
    <property type="match status" value="1"/>
</dbReference>
<dbReference type="RefSeq" id="WP_028599171.1">
    <property type="nucleotide sequence ID" value="NZ_BIMM01000019.1"/>
</dbReference>
<evidence type="ECO:0000313" key="6">
    <source>
        <dbReference type="EMBL" id="PLT47101.1"/>
    </source>
</evidence>
<dbReference type="InterPro" id="IPR000843">
    <property type="entry name" value="HTH_LacI"/>
</dbReference>
<dbReference type="PANTHER" id="PTHR30146">
    <property type="entry name" value="LACI-RELATED TRANSCRIPTIONAL REPRESSOR"/>
    <property type="match status" value="1"/>
</dbReference>
<evidence type="ECO:0000259" key="5">
    <source>
        <dbReference type="PROSITE" id="PS50932"/>
    </source>
</evidence>
<evidence type="ECO:0000256" key="2">
    <source>
        <dbReference type="ARBA" id="ARBA00023015"/>
    </source>
</evidence>
<dbReference type="AlphaFoldDB" id="A0A2N5N9S4"/>
<dbReference type="InterPro" id="IPR046335">
    <property type="entry name" value="LacI/GalR-like_sensor"/>
</dbReference>
<dbReference type="GO" id="GO:0003700">
    <property type="term" value="F:DNA-binding transcription factor activity"/>
    <property type="evidence" value="ECO:0007669"/>
    <property type="project" value="TreeGrafter"/>
</dbReference>
<dbReference type="InterPro" id="IPR010982">
    <property type="entry name" value="Lambda_DNA-bd_dom_sf"/>
</dbReference>
<dbReference type="Gene3D" id="3.40.50.2300">
    <property type="match status" value="2"/>
</dbReference>
<gene>
    <name evidence="6" type="ORF">B8V81_1325</name>
</gene>
<dbReference type="PROSITE" id="PS00356">
    <property type="entry name" value="HTH_LACI_1"/>
    <property type="match status" value="1"/>
</dbReference>
<keyword evidence="1" id="KW-0678">Repressor</keyword>
<comment type="caution">
    <text evidence="6">The sequence shown here is derived from an EMBL/GenBank/DDBJ whole genome shotgun (WGS) entry which is preliminary data.</text>
</comment>
<reference evidence="6 7" key="1">
    <citation type="submission" date="2017-05" db="EMBL/GenBank/DDBJ databases">
        <title>Functional genome analysis of Paenibacillus pasadenensis strain R16: insights on endophytic life style and antifungal activity.</title>
        <authorList>
            <person name="Passera A."/>
            <person name="Marcolungo L."/>
            <person name="Casati P."/>
            <person name="Brasca M."/>
            <person name="Quaglino F."/>
            <person name="Delledonne M."/>
        </authorList>
    </citation>
    <scope>NUCLEOTIDE SEQUENCE [LARGE SCALE GENOMIC DNA]</scope>
    <source>
        <strain evidence="6 7">R16</strain>
    </source>
</reference>
<dbReference type="Pfam" id="PF00356">
    <property type="entry name" value="LacI"/>
    <property type="match status" value="1"/>
</dbReference>
<keyword evidence="7" id="KW-1185">Reference proteome</keyword>
<dbReference type="EMBL" id="NFEZ01000003">
    <property type="protein sequence ID" value="PLT47101.1"/>
    <property type="molecule type" value="Genomic_DNA"/>
</dbReference>
<evidence type="ECO:0000256" key="4">
    <source>
        <dbReference type="ARBA" id="ARBA00023163"/>
    </source>
</evidence>
<keyword evidence="3" id="KW-0238">DNA-binding</keyword>
<protein>
    <submittedName>
        <fullName evidence="6">Hexuronate utilization operon transcriptional repressor ExuR</fullName>
    </submittedName>
</protein>
<sequence length="332" mass="35857">MVTIKDIARAAGVSHTTVSRALGGSPQIKRETRERIARIAADMNYAPNFSAKSLVQRRTYTIGLFFSSIAQGTSASFLAEALRGIRQQIGEDYLLSVAGLDMMEHYDSVTPQRYDGILLMSQSDADNGFIYHVRQASLPLVVLNRQLDDPSVATVSASDRDGVAAAVAYAAARGHRRFALIEGRSGFRSTAQRRAGYIDGLIRHGLPLCEECFVQGDYGPESGHAAMLRLLELEERPSVVICSNDDMAIGAMNACYAQGVAIPSGMSLIGFDDIPYARYASPALTTVGRPVAEIARLGAEQLLALMRDPSLAASQLLVKTELMARDSVADLR</sequence>
<dbReference type="InterPro" id="IPR028082">
    <property type="entry name" value="Peripla_BP_I"/>
</dbReference>
<keyword evidence="2" id="KW-0805">Transcription regulation</keyword>
<name>A0A2N5N9S4_9BACL</name>
<accession>A0A2N5N9S4</accession>